<feature type="transmembrane region" description="Helical" evidence="7">
    <location>
        <begin position="191"/>
        <end position="212"/>
    </location>
</feature>
<keyword evidence="5 7" id="KW-1133">Transmembrane helix</keyword>
<dbReference type="InterPro" id="IPR003317">
    <property type="entry name" value="Cyt-d_oxidase_su2"/>
</dbReference>
<comment type="subcellular location">
    <subcellularLocation>
        <location evidence="1">Cell membrane</location>
        <topology evidence="1">Multi-pass membrane protein</topology>
    </subcellularLocation>
</comment>
<dbReference type="PANTHER" id="PTHR43141:SF4">
    <property type="entry name" value="CYTOCHROME BD2 SUBUNIT II"/>
    <property type="match status" value="1"/>
</dbReference>
<dbReference type="RefSeq" id="WP_377801077.1">
    <property type="nucleotide sequence ID" value="NZ_JBHSLW010000052.1"/>
</dbReference>
<dbReference type="NCBIfam" id="TIGR00203">
    <property type="entry name" value="cydB"/>
    <property type="match status" value="1"/>
</dbReference>
<keyword evidence="6 7" id="KW-0472">Membrane</keyword>
<dbReference type="EMBL" id="JBHSLW010000052">
    <property type="protein sequence ID" value="MFC5422849.1"/>
    <property type="molecule type" value="Genomic_DNA"/>
</dbReference>
<evidence type="ECO:0000256" key="5">
    <source>
        <dbReference type="ARBA" id="ARBA00022989"/>
    </source>
</evidence>
<reference evidence="9" key="1">
    <citation type="journal article" date="2019" name="Int. J. Syst. Evol. Microbiol.">
        <title>The Global Catalogue of Microorganisms (GCM) 10K type strain sequencing project: providing services to taxonomists for standard genome sequencing and annotation.</title>
        <authorList>
            <consortium name="The Broad Institute Genomics Platform"/>
            <consortium name="The Broad Institute Genome Sequencing Center for Infectious Disease"/>
            <person name="Wu L."/>
            <person name="Ma J."/>
        </authorList>
    </citation>
    <scope>NUCLEOTIDE SEQUENCE [LARGE SCALE GENOMIC DNA]</scope>
    <source>
        <strain evidence="9">NCAIM B.01391</strain>
    </source>
</reference>
<protein>
    <submittedName>
        <fullName evidence="8">Cytochrome d ubiquinol oxidase subunit II</fullName>
    </submittedName>
</protein>
<keyword evidence="4 7" id="KW-0812">Transmembrane</keyword>
<feature type="transmembrane region" description="Helical" evidence="7">
    <location>
        <begin position="218"/>
        <end position="241"/>
    </location>
</feature>
<name>A0ABW0IXZ7_9HYPH</name>
<evidence type="ECO:0000313" key="8">
    <source>
        <dbReference type="EMBL" id="MFC5422849.1"/>
    </source>
</evidence>
<feature type="transmembrane region" description="Helical" evidence="7">
    <location>
        <begin position="294"/>
        <end position="319"/>
    </location>
</feature>
<accession>A0ABW0IXZ7</accession>
<evidence type="ECO:0000313" key="9">
    <source>
        <dbReference type="Proteomes" id="UP001596053"/>
    </source>
</evidence>
<evidence type="ECO:0000256" key="7">
    <source>
        <dbReference type="SAM" id="Phobius"/>
    </source>
</evidence>
<keyword evidence="3" id="KW-1003">Cell membrane</keyword>
<evidence type="ECO:0000256" key="4">
    <source>
        <dbReference type="ARBA" id="ARBA00022692"/>
    </source>
</evidence>
<proteinExistence type="inferred from homology"/>
<feature type="transmembrane region" description="Helical" evidence="7">
    <location>
        <begin position="114"/>
        <end position="140"/>
    </location>
</feature>
<dbReference type="Pfam" id="PF02322">
    <property type="entry name" value="Cyt_bd_oxida_II"/>
    <property type="match status" value="1"/>
</dbReference>
<feature type="transmembrane region" description="Helical" evidence="7">
    <location>
        <begin position="152"/>
        <end position="171"/>
    </location>
</feature>
<organism evidence="8 9">
    <name type="scientific">Bosea eneae</name>
    <dbReference type="NCBI Taxonomy" id="151454"/>
    <lineage>
        <taxon>Bacteria</taxon>
        <taxon>Pseudomonadati</taxon>
        <taxon>Pseudomonadota</taxon>
        <taxon>Alphaproteobacteria</taxon>
        <taxon>Hyphomicrobiales</taxon>
        <taxon>Boseaceae</taxon>
        <taxon>Bosea</taxon>
    </lineage>
</organism>
<dbReference type="Proteomes" id="UP001596053">
    <property type="component" value="Unassembled WGS sequence"/>
</dbReference>
<comment type="caution">
    <text evidence="8">The sequence shown here is derived from an EMBL/GenBank/DDBJ whole genome shotgun (WGS) entry which is preliminary data.</text>
</comment>
<comment type="similarity">
    <text evidence="2">Belongs to the cytochrome ubiquinol oxidase subunit 2 family.</text>
</comment>
<evidence type="ECO:0000256" key="6">
    <source>
        <dbReference type="ARBA" id="ARBA00023136"/>
    </source>
</evidence>
<sequence length="330" mass="34880">MDLALLSAFFLAFALTLYVLLDGFDLGVGALLLLPRDEALRDHMVDAIAPTWDGNETWLIMAGVTLLAAFPIAYGILLPAFYLPLIAMLLALGLRGVSFEFRQHTTSARPRWDAIFCGGSVVAALCQGAIVGGLIQGIAVEGEAFAGRPLDFATPFALLTALTLLAGYASLGAGWLRLKGQPPARLLSRRLAWFPLVFAALGGLTCVSAAAVQPRVAAAWSVQPLPLAFVSVTFLVLAVWLHRRLSSEGHDAAPFVIGVAMFGCGVAGLGLAIFPDVVPFRLSLWDAASGTASHAFLLIGAAVVTPIVLAYSAFAYWVFRGRTPDAGWEA</sequence>
<dbReference type="PANTHER" id="PTHR43141">
    <property type="entry name" value="CYTOCHROME BD2 SUBUNIT II"/>
    <property type="match status" value="1"/>
</dbReference>
<evidence type="ECO:0000256" key="1">
    <source>
        <dbReference type="ARBA" id="ARBA00004651"/>
    </source>
</evidence>
<evidence type="ECO:0000256" key="2">
    <source>
        <dbReference type="ARBA" id="ARBA00007543"/>
    </source>
</evidence>
<keyword evidence="9" id="KW-1185">Reference proteome</keyword>
<feature type="transmembrane region" description="Helical" evidence="7">
    <location>
        <begin position="253"/>
        <end position="274"/>
    </location>
</feature>
<gene>
    <name evidence="8" type="primary">cydB</name>
    <name evidence="8" type="ORF">ACFPOB_25150</name>
</gene>
<evidence type="ECO:0000256" key="3">
    <source>
        <dbReference type="ARBA" id="ARBA00022475"/>
    </source>
</evidence>
<feature type="transmembrane region" description="Helical" evidence="7">
    <location>
        <begin position="60"/>
        <end position="93"/>
    </location>
</feature>